<dbReference type="AlphaFoldDB" id="A0A7D8Z1W3"/>
<dbReference type="EMBL" id="QGMG01000236">
    <property type="protein sequence ID" value="TVY55477.1"/>
    <property type="molecule type" value="Genomic_DNA"/>
</dbReference>
<dbReference type="InterPro" id="IPR056672">
    <property type="entry name" value="DUF7770"/>
</dbReference>
<dbReference type="Proteomes" id="UP000481288">
    <property type="component" value="Unassembled WGS sequence"/>
</dbReference>
<proteinExistence type="predicted"/>
<reference evidence="2 3" key="1">
    <citation type="submission" date="2018-05" db="EMBL/GenBank/DDBJ databases">
        <title>Whole genome sequencing for identification of molecular markers to develop diagnostic detection tools for the regulated plant pathogen Lachnellula willkommii.</title>
        <authorList>
            <person name="Giroux E."/>
            <person name="Bilodeau G."/>
        </authorList>
    </citation>
    <scope>NUCLEOTIDE SEQUENCE [LARGE SCALE GENOMIC DNA]</scope>
    <source>
        <strain evidence="2 3">CBS 625.97</strain>
    </source>
</reference>
<evidence type="ECO:0000259" key="1">
    <source>
        <dbReference type="Pfam" id="PF24968"/>
    </source>
</evidence>
<dbReference type="OrthoDB" id="3739692at2759"/>
<dbReference type="Pfam" id="PF24968">
    <property type="entry name" value="DUF7770"/>
    <property type="match status" value="1"/>
</dbReference>
<gene>
    <name evidence="2" type="ORF">LCER1_G004564</name>
</gene>
<sequence length="81" mass="9535">MTATYDDPVGRLEQTLYDYPLTTSALQYWDYPLRAGTTVKQICDLLLYYGRDRPVSLVKEVMHIYGRICNTDIQELWNRGR</sequence>
<keyword evidence="3" id="KW-1185">Reference proteome</keyword>
<evidence type="ECO:0000313" key="2">
    <source>
        <dbReference type="EMBL" id="TVY55477.1"/>
    </source>
</evidence>
<organism evidence="2 3">
    <name type="scientific">Lachnellula cervina</name>
    <dbReference type="NCBI Taxonomy" id="1316786"/>
    <lineage>
        <taxon>Eukaryota</taxon>
        <taxon>Fungi</taxon>
        <taxon>Dikarya</taxon>
        <taxon>Ascomycota</taxon>
        <taxon>Pezizomycotina</taxon>
        <taxon>Leotiomycetes</taxon>
        <taxon>Helotiales</taxon>
        <taxon>Lachnaceae</taxon>
        <taxon>Lachnellula</taxon>
    </lineage>
</organism>
<protein>
    <recommendedName>
        <fullName evidence="1">DUF7770 domain-containing protein</fullName>
    </recommendedName>
</protein>
<accession>A0A7D8Z1W3</accession>
<name>A0A7D8Z1W3_9HELO</name>
<comment type="caution">
    <text evidence="2">The sequence shown here is derived from an EMBL/GenBank/DDBJ whole genome shotgun (WGS) entry which is preliminary data.</text>
</comment>
<evidence type="ECO:0000313" key="3">
    <source>
        <dbReference type="Proteomes" id="UP000481288"/>
    </source>
</evidence>
<feature type="domain" description="DUF7770" evidence="1">
    <location>
        <begin position="4"/>
        <end position="53"/>
    </location>
</feature>